<organism evidence="2 3">
    <name type="scientific">Anaerocolumna sedimenticola</name>
    <dbReference type="NCBI Taxonomy" id="2696063"/>
    <lineage>
        <taxon>Bacteria</taxon>
        <taxon>Bacillati</taxon>
        <taxon>Bacillota</taxon>
        <taxon>Clostridia</taxon>
        <taxon>Lachnospirales</taxon>
        <taxon>Lachnospiraceae</taxon>
        <taxon>Anaerocolumna</taxon>
    </lineage>
</organism>
<reference evidence="2 3" key="1">
    <citation type="submission" date="2020-01" db="EMBL/GenBank/DDBJ databases">
        <title>Genome analysis of Anaerocolumna sp. CBA3638.</title>
        <authorList>
            <person name="Kim J."/>
            <person name="Roh S.W."/>
        </authorList>
    </citation>
    <scope>NUCLEOTIDE SEQUENCE [LARGE SCALE GENOMIC DNA]</scope>
    <source>
        <strain evidence="2 3">CBA3638</strain>
    </source>
</reference>
<evidence type="ECO:0000256" key="1">
    <source>
        <dbReference type="SAM" id="Phobius"/>
    </source>
</evidence>
<keyword evidence="1" id="KW-0472">Membrane</keyword>
<dbReference type="AlphaFoldDB" id="A0A6P1TRX4"/>
<keyword evidence="1" id="KW-0812">Transmembrane</keyword>
<dbReference type="KEGG" id="anr:Ana3638_21280"/>
<protein>
    <submittedName>
        <fullName evidence="2">Uncharacterized protein</fullName>
    </submittedName>
</protein>
<dbReference type="RefSeq" id="WP_161839824.1">
    <property type="nucleotide sequence ID" value="NZ_CP048000.1"/>
</dbReference>
<sequence>MNEQAIILFFLIVYTGITLFLYMWKSKRESDYKNDERWQVIQLKSNNAANFSNYILIVLIAIGDIVSLFSDIQTTFTFNRVLIYGLLFIGFRNTIEFFALLYFDKRI</sequence>
<accession>A0A6P1TRX4</accession>
<gene>
    <name evidence="2" type="ORF">Ana3638_21280</name>
</gene>
<feature type="transmembrane region" description="Helical" evidence="1">
    <location>
        <begin position="6"/>
        <end position="24"/>
    </location>
</feature>
<keyword evidence="3" id="KW-1185">Reference proteome</keyword>
<dbReference type="EMBL" id="CP048000">
    <property type="protein sequence ID" value="QHQ63002.1"/>
    <property type="molecule type" value="Genomic_DNA"/>
</dbReference>
<evidence type="ECO:0000313" key="2">
    <source>
        <dbReference type="EMBL" id="QHQ63002.1"/>
    </source>
</evidence>
<proteinExistence type="predicted"/>
<feature type="transmembrane region" description="Helical" evidence="1">
    <location>
        <begin position="81"/>
        <end position="103"/>
    </location>
</feature>
<name>A0A6P1TRX4_9FIRM</name>
<dbReference type="Proteomes" id="UP000464314">
    <property type="component" value="Chromosome"/>
</dbReference>
<evidence type="ECO:0000313" key="3">
    <source>
        <dbReference type="Proteomes" id="UP000464314"/>
    </source>
</evidence>
<keyword evidence="1" id="KW-1133">Transmembrane helix</keyword>
<feature type="transmembrane region" description="Helical" evidence="1">
    <location>
        <begin position="51"/>
        <end position="69"/>
    </location>
</feature>